<keyword evidence="4" id="KW-0472">Membrane</keyword>
<keyword evidence="5" id="KW-0998">Cell outer membrane</keyword>
<evidence type="ECO:0000256" key="6">
    <source>
        <dbReference type="SAM" id="MobiDB-lite"/>
    </source>
</evidence>
<dbReference type="Gene3D" id="1.25.40.390">
    <property type="match status" value="1"/>
</dbReference>
<keyword evidence="3" id="KW-0732">Signal</keyword>
<dbReference type="EMBL" id="FQUS01000001">
    <property type="protein sequence ID" value="SHE45934.1"/>
    <property type="molecule type" value="Genomic_DNA"/>
</dbReference>
<evidence type="ECO:0000256" key="3">
    <source>
        <dbReference type="ARBA" id="ARBA00022729"/>
    </source>
</evidence>
<sequence length="654" mass="74283">MYHFNKINEVNKIELNELIMKRFIKYPIFLTVLFLTLTACSENFLEPEPKSFFAPENVYTDKSGFEAQLVTLRKNLTREHSGPRGTALIHSQWIFGETHIGGAFMHFNRDLGPITSSDWFEINGTIEDMYRFIKDANVVISRINDIEWDNQGDKELILAEALWHRAYWYNRMVNSYGDVPWIGEEVRSARVDFKTHTRGAILDKIQSDLENHVIGVLPTSAEPGAVSNGAANHLLTRVAMSNADWDTAIEAATRVIDGPYDLMTDRFGVEADDPRHNVIWDLHRAENVHAGDNTETILASVDRYSDPDDVKTSGSYRTYKYNPSWHHSRVQDSEGAACTYRPSEAEMDTLLGAAQWDTLGQGATSAPPNQFFQYHVWEENGYTYENTPDLRRRGGSNWWEIDEILCNVPESVDYGQPALTAAQNGTIGGQPPGLIHTSLFAANVYKTYYPEQDGTPWGGNADLYIFRLAETLLLRAEAYYWNNQPGLAAADINRVRQRAGAEPVDAGDVTIEYIFDETIRELFFETPRQNDLIRVALYVAEEGIPTEYGTFSMEDFANDNWAYQRIIHTNDFYPQYEGPYVGDTTPIGFELPLGWQYRFLSGTTPTISPHHVLWPINGDFIQANTQGTINQNPGYPGVERNEPPLETIEDEETY</sequence>
<dbReference type="Proteomes" id="UP000184041">
    <property type="component" value="Unassembled WGS sequence"/>
</dbReference>
<dbReference type="GO" id="GO:0009279">
    <property type="term" value="C:cell outer membrane"/>
    <property type="evidence" value="ECO:0007669"/>
    <property type="project" value="UniProtKB-SubCell"/>
</dbReference>
<gene>
    <name evidence="9" type="ORF">SAMN05443144_101340</name>
</gene>
<evidence type="ECO:0000259" key="7">
    <source>
        <dbReference type="Pfam" id="PF07980"/>
    </source>
</evidence>
<dbReference type="Pfam" id="PF14322">
    <property type="entry name" value="SusD-like_3"/>
    <property type="match status" value="1"/>
</dbReference>
<comment type="subcellular location">
    <subcellularLocation>
        <location evidence="1">Cell outer membrane</location>
    </subcellularLocation>
</comment>
<accession>A0A1M4TNG5</accession>
<feature type="region of interest" description="Disordered" evidence="6">
    <location>
        <begin position="629"/>
        <end position="654"/>
    </location>
</feature>
<keyword evidence="10" id="KW-1185">Reference proteome</keyword>
<dbReference type="InterPro" id="IPR012944">
    <property type="entry name" value="SusD_RagB_dom"/>
</dbReference>
<evidence type="ECO:0000256" key="4">
    <source>
        <dbReference type="ARBA" id="ARBA00023136"/>
    </source>
</evidence>
<evidence type="ECO:0000259" key="8">
    <source>
        <dbReference type="Pfam" id="PF14322"/>
    </source>
</evidence>
<proteinExistence type="inferred from homology"/>
<evidence type="ECO:0000313" key="10">
    <source>
        <dbReference type="Proteomes" id="UP000184041"/>
    </source>
</evidence>
<dbReference type="Pfam" id="PF07980">
    <property type="entry name" value="SusD_RagB"/>
    <property type="match status" value="1"/>
</dbReference>
<dbReference type="InterPro" id="IPR011990">
    <property type="entry name" value="TPR-like_helical_dom_sf"/>
</dbReference>
<dbReference type="AlphaFoldDB" id="A0A1M4TNG5"/>
<protein>
    <submittedName>
        <fullName evidence="9">Starch-binding associating with outer membrane</fullName>
    </submittedName>
</protein>
<dbReference type="InterPro" id="IPR033985">
    <property type="entry name" value="SusD-like_N"/>
</dbReference>
<evidence type="ECO:0000256" key="1">
    <source>
        <dbReference type="ARBA" id="ARBA00004442"/>
    </source>
</evidence>
<evidence type="ECO:0000313" key="9">
    <source>
        <dbReference type="EMBL" id="SHE45934.1"/>
    </source>
</evidence>
<dbReference type="SUPFAM" id="SSF48452">
    <property type="entry name" value="TPR-like"/>
    <property type="match status" value="1"/>
</dbReference>
<evidence type="ECO:0000256" key="2">
    <source>
        <dbReference type="ARBA" id="ARBA00006275"/>
    </source>
</evidence>
<evidence type="ECO:0000256" key="5">
    <source>
        <dbReference type="ARBA" id="ARBA00023237"/>
    </source>
</evidence>
<organism evidence="9 10">
    <name type="scientific">Fodinibius roseus</name>
    <dbReference type="NCBI Taxonomy" id="1194090"/>
    <lineage>
        <taxon>Bacteria</taxon>
        <taxon>Pseudomonadati</taxon>
        <taxon>Balneolota</taxon>
        <taxon>Balneolia</taxon>
        <taxon>Balneolales</taxon>
        <taxon>Balneolaceae</taxon>
        <taxon>Fodinibius</taxon>
    </lineage>
</organism>
<reference evidence="9 10" key="1">
    <citation type="submission" date="2016-11" db="EMBL/GenBank/DDBJ databases">
        <authorList>
            <person name="Jaros S."/>
            <person name="Januszkiewicz K."/>
            <person name="Wedrychowicz H."/>
        </authorList>
    </citation>
    <scope>NUCLEOTIDE SEQUENCE [LARGE SCALE GENOMIC DNA]</scope>
    <source>
        <strain evidence="9 10">DSM 21986</strain>
    </source>
</reference>
<dbReference type="STRING" id="1194090.SAMN05443144_101340"/>
<feature type="domain" description="RagB/SusD" evidence="7">
    <location>
        <begin position="448"/>
        <end position="635"/>
    </location>
</feature>
<comment type="similarity">
    <text evidence="2">Belongs to the SusD family.</text>
</comment>
<name>A0A1M4TNG5_9BACT</name>
<feature type="domain" description="SusD-like N-terminal" evidence="8">
    <location>
        <begin position="127"/>
        <end position="222"/>
    </location>
</feature>